<dbReference type="EMBL" id="AE016825">
    <property type="protein sequence ID" value="AAQ61764.1"/>
    <property type="molecule type" value="Genomic_DNA"/>
</dbReference>
<feature type="signal peptide" evidence="2">
    <location>
        <begin position="1"/>
        <end position="33"/>
    </location>
</feature>
<dbReference type="PANTHER" id="PTHR36920:SF1">
    <property type="entry name" value="OUTER MEMBRANE PROTEIN W"/>
    <property type="match status" value="1"/>
</dbReference>
<dbReference type="AlphaFoldDB" id="Q7NQN4"/>
<dbReference type="GO" id="GO:0055085">
    <property type="term" value="P:transmembrane transport"/>
    <property type="evidence" value="ECO:0007669"/>
    <property type="project" value="TreeGrafter"/>
</dbReference>
<name>Q7NQN4_CHRVO</name>
<dbReference type="SUPFAM" id="SSF56925">
    <property type="entry name" value="OMPA-like"/>
    <property type="match status" value="1"/>
</dbReference>
<dbReference type="HOGENOM" id="CLU_042505_0_1_4"/>
<organism evidence="3 4">
    <name type="scientific">Chromobacterium violaceum (strain ATCC 12472 / DSM 30191 / JCM 1249 / CCUG 213 / NBRC 12614 / NCIMB 9131 / NCTC 9757 / MK)</name>
    <dbReference type="NCBI Taxonomy" id="243365"/>
    <lineage>
        <taxon>Bacteria</taxon>
        <taxon>Pseudomonadati</taxon>
        <taxon>Pseudomonadota</taxon>
        <taxon>Betaproteobacteria</taxon>
        <taxon>Neisseriales</taxon>
        <taxon>Chromobacteriaceae</taxon>
        <taxon>Chromobacterium</taxon>
    </lineage>
</organism>
<evidence type="ECO:0000256" key="1">
    <source>
        <dbReference type="ARBA" id="ARBA00004442"/>
    </source>
</evidence>
<dbReference type="Pfam" id="PF03922">
    <property type="entry name" value="OmpW"/>
    <property type="match status" value="1"/>
</dbReference>
<comment type="subcellular location">
    <subcellularLocation>
        <location evidence="1">Cell outer membrane</location>
    </subcellularLocation>
</comment>
<evidence type="ECO:0000313" key="3">
    <source>
        <dbReference type="EMBL" id="AAQ61764.1"/>
    </source>
</evidence>
<evidence type="ECO:0000313" key="4">
    <source>
        <dbReference type="Proteomes" id="UP000001424"/>
    </source>
</evidence>
<dbReference type="InterPro" id="IPR011250">
    <property type="entry name" value="OMP/PagP_B-barrel"/>
</dbReference>
<reference evidence="3 4" key="1">
    <citation type="journal article" date="2003" name="Proc. Natl. Acad. Sci. U.S.A.">
        <title>The complete genome sequence of Chromobacterium violaceum reveals remarkable and exploitable bacterial adaptability.</title>
        <authorList>
            <person name="Vasconcelos A.T.R."/>
            <person name="de Almeida D.F."/>
            <person name="Almeida F.C."/>
            <person name="de Almeida L.G.P."/>
            <person name="de Almeida R."/>
            <person name="Goncalves J.A.A."/>
            <person name="Andrade E.M."/>
            <person name="Antonio R.V."/>
            <person name="Araripe J."/>
            <person name="de Araujo M.F.F."/>
            <person name="Filho S.A."/>
            <person name="Azevedo V."/>
            <person name="Batista A.J."/>
            <person name="Bataus L.A.M."/>
            <person name="Batista J.S."/>
            <person name="Belo A."/>
            <person name="vander Berg C."/>
            <person name="Blamey J."/>
            <person name="Bogo M."/>
            <person name="Bonato S."/>
            <person name="Bordignon J."/>
            <person name="Brito C.A."/>
            <person name="Brocchi M."/>
            <person name="Burity H.A."/>
            <person name="Camargo A.A."/>
            <person name="Cardoso D.D.P."/>
            <person name="Carneiro N.P."/>
            <person name="Carraro D.M."/>
            <person name="Carvalho C.M.B."/>
            <person name="Cascardo J.C.M."/>
            <person name="Cavada B.S."/>
            <person name="Chueire L.M.O."/>
            <person name="Pasa T.B.C."/>
            <person name="Duran N."/>
            <person name="Fagundes N."/>
            <person name="Falcao C.L."/>
            <person name="Fantinatti F."/>
            <person name="Farias I.P."/>
            <person name="Felipe M.S.S."/>
            <person name="Ferrari L.P."/>
            <person name="Ferro J.A."/>
            <person name="Ferro M.I.T."/>
            <person name="Franco G.R."/>
            <person name="Freitas N.S.A."/>
            <person name="Furlan L.R."/>
            <person name="Gazzinelli R.T."/>
            <person name="Gomes E.A."/>
            <person name="Goncalves P.R."/>
            <person name="Grangeiro T.B."/>
            <person name="Grattapaglia D."/>
            <person name="Grisard E.C."/>
            <person name="Guimaraes C.T."/>
            <person name="Hanna E.S."/>
            <person name="Hungria M."/>
            <person name="Jardim S.N."/>
            <person name="Laurino J."/>
            <person name="Leoi L.C.T."/>
            <person name="Fassarella L."/>
            <person name="Lima A."/>
            <person name="Loureiro M.F."/>
            <person name="Lyra M.C.P."/>
            <person name="Macedo M."/>
            <person name="Madeira H.M.F."/>
            <person name="Manfio G.P."/>
            <person name="Maranhao A.Q."/>
            <person name="Martins W.S."/>
            <person name="di Mauro S.M.Z."/>
            <person name="de Medeiros S.R.B."/>
            <person name="Meissner R.D.V."/>
            <person name="Menck C.F.M."/>
            <person name="Moreira M.A.M."/>
            <person name="Nascimento F.F."/>
            <person name="Nicolas M.F."/>
            <person name="Oliveira J.G."/>
            <person name="Oliveira S.C."/>
            <person name="Paixao R.F.C."/>
            <person name="Parente J.A."/>
            <person name="Pedrosa F.O."/>
            <person name="Pena S.J.D."/>
            <person name="Perreira J.O."/>
            <person name="Perreira M."/>
            <person name="Pinto L.S.R.C."/>
            <person name="Pinto L.S."/>
            <person name="Porto J.I.R."/>
            <person name="Potrich D.P."/>
            <person name="Neto C.E.R."/>
            <person name="Reis A.M.M."/>
            <person name="Rigo L.U."/>
            <person name="Rondinelli E."/>
            <person name="dos Santos E.B.P."/>
            <person name="Santos F.R."/>
            <person name="Schneider M.P.C."/>
            <person name="Seuanez H.N."/>
            <person name="Silva A.M.R."/>
            <person name="da Silva A.L.C."/>
            <person name="Silva D.W."/>
            <person name="Silva R."/>
            <person name="Simoes I.C."/>
            <person name="Simon D."/>
            <person name="Soares C.M.A."/>
            <person name="Soares R.B.A."/>
            <person name="Souza E.M."/>
            <person name="Souza K.R.L."/>
            <person name="Souza R.C."/>
            <person name="Steffens M.B.R."/>
            <person name="Steindel M."/>
            <person name="Teixeira S.R."/>
            <person name="Urmenyi T."/>
            <person name="Vettore A."/>
            <person name="Wassem R."/>
            <person name="Zaha A."/>
            <person name="Simpson A.J.G."/>
        </authorList>
    </citation>
    <scope>NUCLEOTIDE SEQUENCE [LARGE SCALE GENOMIC DNA]</scope>
    <source>
        <strain evidence="4">ATCC 12472 / DSM 30191 / JCM 1249 / NBRC 12614 / NCIMB 9131 / NCTC 9757</strain>
    </source>
</reference>
<dbReference type="InterPro" id="IPR005618">
    <property type="entry name" value="OMPW"/>
</dbReference>
<sequence>MVYGGITRPIGEQNMKKLALAAMIGMLSAGAFAAQGDILARFRVIDVDPSSSWDNSAVAGLNVEGKSAVAPELDFTYMITNNIGAELILGTSRHKVTTNAFGDVGKVSVLPPTVTLQYHFTPEAAFRPYVGAGINYTRFYSNGLQLPNGTKLDVKNNSFGPALQIGADYAVNKSWFVNVDVKKLWVKTDVSAAGTKLGTLKLDPWVFGIGVGTKF</sequence>
<protein>
    <submittedName>
        <fullName evidence="3">Outer membrane protein W</fullName>
    </submittedName>
</protein>
<keyword evidence="2" id="KW-0732">Signal</keyword>
<dbReference type="Proteomes" id="UP000001424">
    <property type="component" value="Chromosome"/>
</dbReference>
<dbReference type="Gene3D" id="2.40.160.20">
    <property type="match status" value="1"/>
</dbReference>
<dbReference type="KEGG" id="cvi:CV_4103"/>
<accession>Q7NQN4</accession>
<gene>
    <name evidence="3" type="primary">ompW</name>
    <name evidence="3" type="ordered locus">CV_4103</name>
</gene>
<dbReference type="PANTHER" id="PTHR36920">
    <property type="match status" value="1"/>
</dbReference>
<dbReference type="eggNOG" id="COG3047">
    <property type="taxonomic scope" value="Bacteria"/>
</dbReference>
<feature type="chain" id="PRO_5004291981" evidence="2">
    <location>
        <begin position="34"/>
        <end position="215"/>
    </location>
</feature>
<dbReference type="STRING" id="243365.CV_4103"/>
<evidence type="ECO:0000256" key="2">
    <source>
        <dbReference type="SAM" id="SignalP"/>
    </source>
</evidence>
<proteinExistence type="predicted"/>
<keyword evidence="4" id="KW-1185">Reference proteome</keyword>
<dbReference type="GO" id="GO:0009279">
    <property type="term" value="C:cell outer membrane"/>
    <property type="evidence" value="ECO:0007669"/>
    <property type="project" value="UniProtKB-SubCell"/>
</dbReference>